<keyword evidence="4" id="KW-1185">Reference proteome</keyword>
<dbReference type="RefSeq" id="WP_254168151.1">
    <property type="nucleotide sequence ID" value="NZ_JAHESF010000031.1"/>
</dbReference>
<feature type="compositionally biased region" description="Low complexity" evidence="1">
    <location>
        <begin position="366"/>
        <end position="377"/>
    </location>
</feature>
<evidence type="ECO:0000313" key="4">
    <source>
        <dbReference type="Proteomes" id="UP001319200"/>
    </source>
</evidence>
<dbReference type="AlphaFoldDB" id="A0AAP2GRR5"/>
<comment type="caution">
    <text evidence="3">The sequence shown here is derived from an EMBL/GenBank/DDBJ whole genome shotgun (WGS) entry which is preliminary data.</text>
</comment>
<accession>A0AAP2GRR5</accession>
<reference evidence="3 4" key="1">
    <citation type="submission" date="2021-05" db="EMBL/GenBank/DDBJ databases">
        <title>A Polyphasic approach of four new species of the genus Ohtaekwangia: Ohtaekwangia histidinii sp. nov., Ohtaekwangia cretensis sp. nov., Ohtaekwangia indiensis sp. nov., Ohtaekwangia reichenbachii sp. nov. from diverse environment.</title>
        <authorList>
            <person name="Octaviana S."/>
        </authorList>
    </citation>
    <scope>NUCLEOTIDE SEQUENCE [LARGE SCALE GENOMIC DNA]</scope>
    <source>
        <strain evidence="3 4">PWU4</strain>
    </source>
</reference>
<keyword evidence="2" id="KW-0732">Signal</keyword>
<evidence type="ECO:0000313" key="3">
    <source>
        <dbReference type="EMBL" id="MBT1699907.1"/>
    </source>
</evidence>
<gene>
    <name evidence="3" type="ORF">KK083_23675</name>
</gene>
<dbReference type="InterPro" id="IPR019861">
    <property type="entry name" value="PorP/SprF_Bacteroidetes"/>
</dbReference>
<dbReference type="Pfam" id="PF11751">
    <property type="entry name" value="PorP_SprF"/>
    <property type="match status" value="1"/>
</dbReference>
<feature type="region of interest" description="Disordered" evidence="1">
    <location>
        <begin position="319"/>
        <end position="404"/>
    </location>
</feature>
<dbReference type="EMBL" id="JAHESF010000031">
    <property type="protein sequence ID" value="MBT1699907.1"/>
    <property type="molecule type" value="Genomic_DNA"/>
</dbReference>
<sequence length="538" mass="60429">MNSRLKLFWLLKTNIFILFIAFSASAQENVMFFVNPYAFNPSYAGVEGRPSFYLTYRRQWMNVEGSPQVGTLSFHTPMKKFVSMGASIINDKRGLFNTTSGLVSGAYTVTLGDFKSLRFGLSAGAGVSSIDLSAVDDANDPALANGTNSFLQGNAGISLHIKSFHGGIALPAIFERPYVSGGTSAFKPTQSVVLHASNRFYWYKNKHMLEPHVVYRLNTGIPSQLEAALVYHVNNVVWAGASYKQHMGSSAFAGFHFNKVFGIGYGYTFKMESGSDLNSPSHELQLTLLLGARRKDIPFYSFVDTDKEKRLQHHKYTSASEAIAQNKANKPAVKEEHPPVKEQNHQARLPETVAKKPVEPAKKPAEQPVKTETTPVKTPEKKPEVVQQPVKQTQSPKPKLGEMPHVHDTLHPAHQEEKEKIARLETHAANPTEQHDEHVDFHPHAERHEFVKRGNHSEELDLGDYVIAGVFRSKINAEHFSQGLNGHGFKTDHGHLTEKNLWYVYLAHTDNIEKAKAERDKYRKMKIFRDAWLLTVHH</sequence>
<evidence type="ECO:0000256" key="2">
    <source>
        <dbReference type="SAM" id="SignalP"/>
    </source>
</evidence>
<feature type="compositionally biased region" description="Basic and acidic residues" evidence="1">
    <location>
        <begin position="332"/>
        <end position="345"/>
    </location>
</feature>
<feature type="chain" id="PRO_5042930126" evidence="2">
    <location>
        <begin position="27"/>
        <end position="538"/>
    </location>
</feature>
<name>A0AAP2GRR5_9BACT</name>
<organism evidence="3 4">
    <name type="scientific">Chryseosolibacter histidini</name>
    <dbReference type="NCBI Taxonomy" id="2782349"/>
    <lineage>
        <taxon>Bacteria</taxon>
        <taxon>Pseudomonadati</taxon>
        <taxon>Bacteroidota</taxon>
        <taxon>Cytophagia</taxon>
        <taxon>Cytophagales</taxon>
        <taxon>Chryseotaleaceae</taxon>
        <taxon>Chryseosolibacter</taxon>
    </lineage>
</organism>
<feature type="signal peptide" evidence="2">
    <location>
        <begin position="1"/>
        <end position="26"/>
    </location>
</feature>
<proteinExistence type="predicted"/>
<evidence type="ECO:0000256" key="1">
    <source>
        <dbReference type="SAM" id="MobiDB-lite"/>
    </source>
</evidence>
<feature type="compositionally biased region" description="Basic and acidic residues" evidence="1">
    <location>
        <begin position="353"/>
        <end position="365"/>
    </location>
</feature>
<dbReference type="Proteomes" id="UP001319200">
    <property type="component" value="Unassembled WGS sequence"/>
</dbReference>
<dbReference type="NCBIfam" id="TIGR03519">
    <property type="entry name" value="T9SS_PorP_fam"/>
    <property type="match status" value="1"/>
</dbReference>
<protein>
    <submittedName>
        <fullName evidence="3">PorP/SprF family type IX secretion system membrane protein</fullName>
    </submittedName>
</protein>